<organism evidence="1 2">
    <name type="scientific">Enterobacter hormaechei</name>
    <dbReference type="NCBI Taxonomy" id="158836"/>
    <lineage>
        <taxon>Bacteria</taxon>
        <taxon>Pseudomonadati</taxon>
        <taxon>Pseudomonadota</taxon>
        <taxon>Gammaproteobacteria</taxon>
        <taxon>Enterobacterales</taxon>
        <taxon>Enterobacteriaceae</taxon>
        <taxon>Enterobacter</taxon>
        <taxon>Enterobacter cloacae complex</taxon>
    </lineage>
</organism>
<comment type="caution">
    <text evidence="1">The sequence shown here is derived from an EMBL/GenBank/DDBJ whole genome shotgun (WGS) entry which is preliminary data.</text>
</comment>
<feature type="non-terminal residue" evidence="1">
    <location>
        <position position="1"/>
    </location>
</feature>
<sequence>GKVGFVSPTAEFTPKTVETPDLRTDLVYRLRIIVTDADDALRQGMPVTVTLNDGERHE</sequence>
<dbReference type="Gene3D" id="2.40.30.170">
    <property type="match status" value="1"/>
</dbReference>
<gene>
    <name evidence="1" type="ORF">F9C29_24980</name>
</gene>
<dbReference type="AlphaFoldDB" id="A0A6L3XPN8"/>
<accession>A0A6L3XPN8</accession>
<protein>
    <submittedName>
        <fullName evidence="1">Secretion protein HlyD</fullName>
    </submittedName>
</protein>
<name>A0A6L3XPN8_9ENTR</name>
<evidence type="ECO:0000313" key="1">
    <source>
        <dbReference type="EMBL" id="KAB2503087.1"/>
    </source>
</evidence>
<dbReference type="Proteomes" id="UP000476281">
    <property type="component" value="Unassembled WGS sequence"/>
</dbReference>
<dbReference type="EMBL" id="WBSZ01001285">
    <property type="protein sequence ID" value="KAB2503087.1"/>
    <property type="molecule type" value="Genomic_DNA"/>
</dbReference>
<reference evidence="1 2" key="1">
    <citation type="submission" date="2019-09" db="EMBL/GenBank/DDBJ databases">
        <title>Reversal of blaTEM antimicrobial resistance by CRISPR-Cas9 in clinical E. coli and other Enterobacteriaceae strains.</title>
        <authorList>
            <person name="Tagliaferri T."/>
            <person name="Guimaraes N."/>
            <person name="Pereira M."/>
            <person name="Felicori L."/>
            <person name="Horz H.-P."/>
            <person name="Santos S."/>
            <person name="Mendes T."/>
        </authorList>
    </citation>
    <scope>NUCLEOTIDE SEQUENCE [LARGE SCALE GENOMIC DNA]</scope>
    <source>
        <strain evidence="1 2">E2_blaTEM_MG</strain>
    </source>
</reference>
<evidence type="ECO:0000313" key="2">
    <source>
        <dbReference type="Proteomes" id="UP000476281"/>
    </source>
</evidence>
<proteinExistence type="predicted"/>